<keyword evidence="2" id="KW-0805">Transcription regulation</keyword>
<gene>
    <name evidence="6" type="ORF">DI533_06270</name>
</gene>
<dbReference type="InterPro" id="IPR000847">
    <property type="entry name" value="LysR_HTH_N"/>
</dbReference>
<dbReference type="PROSITE" id="PS50931">
    <property type="entry name" value="HTH_LYSR"/>
    <property type="match status" value="1"/>
</dbReference>
<evidence type="ECO:0000256" key="4">
    <source>
        <dbReference type="ARBA" id="ARBA00023163"/>
    </source>
</evidence>
<dbReference type="PANTHER" id="PTHR30537:SF26">
    <property type="entry name" value="GLYCINE CLEAVAGE SYSTEM TRANSCRIPTIONAL ACTIVATOR"/>
    <property type="match status" value="1"/>
</dbReference>
<sequence length="297" mass="32640">MIVPRRYLPSISSLLALEALDRLGSASAAAEELSLTQSAISRQLQVLEGQMGVALLLRDRKHLRLTPAARDYVRQVRAALEQIAQASLKLKANPTGGTLNLSILPGFGVYWLAPRLADFSRLHPEVTVNLSTRMRVFDFDSEGFDAAIHFGHPDWPGAEHLLLMEEEVLPVCVPGFLKTAVAQPEELLAYPLLLLESRPGAWHRWMTGQGVQAQVPRGMVFDQFSTMSQAAIHGLGIGLLPTFLAEPELAAGRLVVAYGTRQRSSGSYYLVWPRNRPPRPALASFRDWLATQVTGSA</sequence>
<dbReference type="SUPFAM" id="SSF53850">
    <property type="entry name" value="Periplasmic binding protein-like II"/>
    <property type="match status" value="1"/>
</dbReference>
<dbReference type="GO" id="GO:0006351">
    <property type="term" value="P:DNA-templated transcription"/>
    <property type="evidence" value="ECO:0007669"/>
    <property type="project" value="TreeGrafter"/>
</dbReference>
<dbReference type="InterPro" id="IPR005119">
    <property type="entry name" value="LysR_subst-bd"/>
</dbReference>
<dbReference type="PANTHER" id="PTHR30537">
    <property type="entry name" value="HTH-TYPE TRANSCRIPTIONAL REGULATOR"/>
    <property type="match status" value="1"/>
</dbReference>
<feature type="domain" description="HTH lysR-type" evidence="5">
    <location>
        <begin position="9"/>
        <end position="66"/>
    </location>
</feature>
<dbReference type="PRINTS" id="PR00039">
    <property type="entry name" value="HTHLYSR"/>
</dbReference>
<dbReference type="GO" id="GO:0003700">
    <property type="term" value="F:DNA-binding transcription factor activity"/>
    <property type="evidence" value="ECO:0007669"/>
    <property type="project" value="InterPro"/>
</dbReference>
<dbReference type="AlphaFoldDB" id="A0A2W5SAZ3"/>
<dbReference type="InterPro" id="IPR036390">
    <property type="entry name" value="WH_DNA-bd_sf"/>
</dbReference>
<keyword evidence="3" id="KW-0238">DNA-binding</keyword>
<evidence type="ECO:0000256" key="3">
    <source>
        <dbReference type="ARBA" id="ARBA00023125"/>
    </source>
</evidence>
<proteinExistence type="inferred from homology"/>
<organism evidence="6 7">
    <name type="scientific">Cereibacter sphaeroides</name>
    <name type="common">Rhodobacter sphaeroides</name>
    <dbReference type="NCBI Taxonomy" id="1063"/>
    <lineage>
        <taxon>Bacteria</taxon>
        <taxon>Pseudomonadati</taxon>
        <taxon>Pseudomonadota</taxon>
        <taxon>Alphaproteobacteria</taxon>
        <taxon>Rhodobacterales</taxon>
        <taxon>Paracoccaceae</taxon>
        <taxon>Cereibacter</taxon>
    </lineage>
</organism>
<evidence type="ECO:0000256" key="1">
    <source>
        <dbReference type="ARBA" id="ARBA00009437"/>
    </source>
</evidence>
<evidence type="ECO:0000313" key="6">
    <source>
        <dbReference type="EMBL" id="PZR00199.1"/>
    </source>
</evidence>
<accession>A0A2W5SAZ3</accession>
<dbReference type="InterPro" id="IPR058163">
    <property type="entry name" value="LysR-type_TF_proteobact-type"/>
</dbReference>
<dbReference type="SUPFAM" id="SSF46785">
    <property type="entry name" value="Winged helix' DNA-binding domain"/>
    <property type="match status" value="1"/>
</dbReference>
<dbReference type="GO" id="GO:0043565">
    <property type="term" value="F:sequence-specific DNA binding"/>
    <property type="evidence" value="ECO:0007669"/>
    <property type="project" value="TreeGrafter"/>
</dbReference>
<dbReference type="Pfam" id="PF03466">
    <property type="entry name" value="LysR_substrate"/>
    <property type="match status" value="1"/>
</dbReference>
<dbReference type="Gene3D" id="3.40.190.10">
    <property type="entry name" value="Periplasmic binding protein-like II"/>
    <property type="match status" value="2"/>
</dbReference>
<dbReference type="Proteomes" id="UP000248975">
    <property type="component" value="Unassembled WGS sequence"/>
</dbReference>
<protein>
    <submittedName>
        <fullName evidence="6">LysR family transcriptional regulator</fullName>
    </submittedName>
</protein>
<name>A0A2W5SAZ3_CERSP</name>
<reference evidence="6 7" key="1">
    <citation type="submission" date="2017-08" db="EMBL/GenBank/DDBJ databases">
        <title>Infants hospitalized years apart are colonized by the same room-sourced microbial strains.</title>
        <authorList>
            <person name="Brooks B."/>
            <person name="Olm M.R."/>
            <person name="Firek B.A."/>
            <person name="Baker R."/>
            <person name="Thomas B.C."/>
            <person name="Morowitz M.J."/>
            <person name="Banfield J.F."/>
        </authorList>
    </citation>
    <scope>NUCLEOTIDE SEQUENCE [LARGE SCALE GENOMIC DNA]</scope>
    <source>
        <strain evidence="6">S2_003_000_R2_11</strain>
    </source>
</reference>
<keyword evidence="4" id="KW-0804">Transcription</keyword>
<evidence type="ECO:0000313" key="7">
    <source>
        <dbReference type="Proteomes" id="UP000248975"/>
    </source>
</evidence>
<dbReference type="Gene3D" id="1.10.10.10">
    <property type="entry name" value="Winged helix-like DNA-binding domain superfamily/Winged helix DNA-binding domain"/>
    <property type="match status" value="1"/>
</dbReference>
<dbReference type="EMBL" id="QFQS01000001">
    <property type="protein sequence ID" value="PZR00199.1"/>
    <property type="molecule type" value="Genomic_DNA"/>
</dbReference>
<dbReference type="InterPro" id="IPR036388">
    <property type="entry name" value="WH-like_DNA-bd_sf"/>
</dbReference>
<evidence type="ECO:0000256" key="2">
    <source>
        <dbReference type="ARBA" id="ARBA00023015"/>
    </source>
</evidence>
<dbReference type="Pfam" id="PF00126">
    <property type="entry name" value="HTH_1"/>
    <property type="match status" value="1"/>
</dbReference>
<comment type="similarity">
    <text evidence="1">Belongs to the LysR transcriptional regulatory family.</text>
</comment>
<comment type="caution">
    <text evidence="6">The sequence shown here is derived from an EMBL/GenBank/DDBJ whole genome shotgun (WGS) entry which is preliminary data.</text>
</comment>
<evidence type="ECO:0000259" key="5">
    <source>
        <dbReference type="PROSITE" id="PS50931"/>
    </source>
</evidence>